<proteinExistence type="predicted"/>
<evidence type="ECO:0008006" key="3">
    <source>
        <dbReference type="Google" id="ProtNLM"/>
    </source>
</evidence>
<accession>A0AAD7A1P0</accession>
<dbReference type="InterPro" id="IPR027417">
    <property type="entry name" value="P-loop_NTPase"/>
</dbReference>
<evidence type="ECO:0000313" key="1">
    <source>
        <dbReference type="EMBL" id="KAJ7347773.1"/>
    </source>
</evidence>
<protein>
    <recommendedName>
        <fullName evidence="3">Helicase ATP-binding domain-containing protein</fullName>
    </recommendedName>
</protein>
<dbReference type="EMBL" id="JARIHO010000018">
    <property type="protein sequence ID" value="KAJ7347773.1"/>
    <property type="molecule type" value="Genomic_DNA"/>
</dbReference>
<keyword evidence="2" id="KW-1185">Reference proteome</keyword>
<organism evidence="1 2">
    <name type="scientific">Mycena albidolilacea</name>
    <dbReference type="NCBI Taxonomy" id="1033008"/>
    <lineage>
        <taxon>Eukaryota</taxon>
        <taxon>Fungi</taxon>
        <taxon>Dikarya</taxon>
        <taxon>Basidiomycota</taxon>
        <taxon>Agaricomycotina</taxon>
        <taxon>Agaricomycetes</taxon>
        <taxon>Agaricomycetidae</taxon>
        <taxon>Agaricales</taxon>
        <taxon>Marasmiineae</taxon>
        <taxon>Mycenaceae</taxon>
        <taxon>Mycena</taxon>
    </lineage>
</organism>
<reference evidence="1" key="1">
    <citation type="submission" date="2023-03" db="EMBL/GenBank/DDBJ databases">
        <title>Massive genome expansion in bonnet fungi (Mycena s.s.) driven by repeated elements and novel gene families across ecological guilds.</title>
        <authorList>
            <consortium name="Lawrence Berkeley National Laboratory"/>
            <person name="Harder C.B."/>
            <person name="Miyauchi S."/>
            <person name="Viragh M."/>
            <person name="Kuo A."/>
            <person name="Thoen E."/>
            <person name="Andreopoulos B."/>
            <person name="Lu D."/>
            <person name="Skrede I."/>
            <person name="Drula E."/>
            <person name="Henrissat B."/>
            <person name="Morin E."/>
            <person name="Kohler A."/>
            <person name="Barry K."/>
            <person name="LaButti K."/>
            <person name="Morin E."/>
            <person name="Salamov A."/>
            <person name="Lipzen A."/>
            <person name="Mereny Z."/>
            <person name="Hegedus B."/>
            <person name="Baldrian P."/>
            <person name="Stursova M."/>
            <person name="Weitz H."/>
            <person name="Taylor A."/>
            <person name="Grigoriev I.V."/>
            <person name="Nagy L.G."/>
            <person name="Martin F."/>
            <person name="Kauserud H."/>
        </authorList>
    </citation>
    <scope>NUCLEOTIDE SEQUENCE</scope>
    <source>
        <strain evidence="1">CBHHK002</strain>
    </source>
</reference>
<gene>
    <name evidence="1" type="ORF">DFH08DRAFT_698743</name>
</gene>
<feature type="non-terminal residue" evidence="1">
    <location>
        <position position="1"/>
    </location>
</feature>
<evidence type="ECO:0000313" key="2">
    <source>
        <dbReference type="Proteomes" id="UP001218218"/>
    </source>
</evidence>
<comment type="caution">
    <text evidence="1">The sequence shown here is derived from an EMBL/GenBank/DDBJ whole genome shotgun (WGS) entry which is preliminary data.</text>
</comment>
<dbReference type="AlphaFoldDB" id="A0AAD7A1P0"/>
<name>A0AAD7A1P0_9AGAR</name>
<sequence>VVVDEAHVVSHLGAYFRKKYRTLGMIHTFLLQGTPVALSATLPACIRNNVLSKLQFGQDYANINVGND</sequence>
<dbReference type="Gene3D" id="3.40.50.300">
    <property type="entry name" value="P-loop containing nucleotide triphosphate hydrolases"/>
    <property type="match status" value="1"/>
</dbReference>
<dbReference type="Proteomes" id="UP001218218">
    <property type="component" value="Unassembled WGS sequence"/>
</dbReference>
<dbReference type="SUPFAM" id="SSF52540">
    <property type="entry name" value="P-loop containing nucleoside triphosphate hydrolases"/>
    <property type="match status" value="1"/>
</dbReference>